<organism evidence="2 3">
    <name type="scientific">phocid gammaherpesvirus 3</name>
    <dbReference type="NCBI Taxonomy" id="2560643"/>
    <lineage>
        <taxon>Viruses</taxon>
        <taxon>Duplodnaviria</taxon>
        <taxon>Heunggongvirae</taxon>
        <taxon>Peploviricota</taxon>
        <taxon>Herviviricetes</taxon>
        <taxon>Herpesvirales</taxon>
        <taxon>Orthoherpesviridae</taxon>
        <taxon>Gammaherpesvirinae</taxon>
        <taxon>Percavirus</taxon>
        <taxon>Percavirus phocidgamma3</taxon>
    </lineage>
</organism>
<reference evidence="2" key="1">
    <citation type="submission" date="2014-11" db="EMBL/GenBank/DDBJ databases">
        <title>Gammaherpesviruses are widespread among seal species in Canada.</title>
        <authorList>
            <person name="Bellehumeur C."/>
            <person name="Nielsen O."/>
            <person name="Measures L."/>
            <person name="Harwood L."/>
            <person name="Boyle B."/>
            <person name="Gagnon C.A."/>
        </authorList>
    </citation>
    <scope>NUCLEOTIDE SEQUENCE [LARGE SCALE GENOMIC DNA]</scope>
    <source>
        <strain evidence="2">FMV04-1493874</strain>
    </source>
</reference>
<evidence type="ECO:0000313" key="3">
    <source>
        <dbReference type="Proteomes" id="UP000296355"/>
    </source>
</evidence>
<accession>A0A0R5ZB45</accession>
<dbReference type="EMBL" id="KP136799">
    <property type="protein sequence ID" value="AJG42977.1"/>
    <property type="molecule type" value="Genomic_DNA"/>
</dbReference>
<keyword evidence="1" id="KW-1133">Transmembrane helix</keyword>
<proteinExistence type="predicted"/>
<keyword evidence="1" id="KW-0812">Transmembrane</keyword>
<feature type="transmembrane region" description="Helical" evidence="1">
    <location>
        <begin position="319"/>
        <end position="340"/>
    </location>
</feature>
<keyword evidence="1" id="KW-0472">Membrane</keyword>
<dbReference type="RefSeq" id="YP_010084508.1">
    <property type="nucleotide sequence ID" value="NC_055139.1"/>
</dbReference>
<keyword evidence="3" id="KW-1185">Reference proteome</keyword>
<evidence type="ECO:0000313" key="2">
    <source>
        <dbReference type="EMBL" id="AJG42977.1"/>
    </source>
</evidence>
<dbReference type="Proteomes" id="UP000296355">
    <property type="component" value="Segment"/>
</dbReference>
<evidence type="ECO:0000256" key="1">
    <source>
        <dbReference type="SAM" id="Phobius"/>
    </source>
</evidence>
<protein>
    <submittedName>
        <fullName evidence="2">Uncharacterized protein</fullName>
    </submittedName>
</protein>
<sequence length="346" mass="39045">MESLYCNISLYSIQTIWVTPYITWLILYDLYYVNFISLNNTSFTLVIEDCKSNTEIQNLTKHQSATLYSNILKSGITIVDVLHTQKHIGALVIAPYKLLYCIKKIYLQVSTQLSLAWCQVYPLNTATLQKQTINHFYSTPKMLSNKTLFNIIFKTFAPGARSPNISALYNYLKPFIVKHLNVGKATSFNVRKKRSLITKTYTVPTPTTIADTSNKHTHIVLKTTTNQVTKRNLISSHIPKSNISTTRIIPEATTENMANSLPTKGKKNYSVTTLKIPVTTKHTKFFASTLHTTTKTTKFKQKHTDSIIKTLLQVFTINIGIDLLGVICLVITIILIVNVATCTNTL</sequence>
<dbReference type="GeneID" id="65099498"/>
<name>A0A0R5ZB45_9GAMA</name>
<dbReference type="KEGG" id="vg:65099498"/>